<sequence length="269" mass="28861">MRKPRVLLGLLLVLVLVSSSCAATDQRTSLQRIRDEKVLRVGIGASPPLTIRRGDGSYIGLDVDLIDQFARSLGVRVEYVGTSYATIIAGLQSGKYDMITSLQAREERRKAVDFADPLLSMGGAWLVAKTDARLTDLASLNDPSVTIACLAGGAQCLICRHIVPKAKLRELPSAGSGLPELISELGSGRANAVAAEALIMPAILAKYPQFRVIPESPEGVDPVPVGWSVPKGDHELLAELNRFVAEKKADRTIDEALKKWITPENSLGG</sequence>
<dbReference type="AlphaFoldDB" id="R4SWG4"/>
<accession>R4SWG4</accession>
<dbReference type="InterPro" id="IPR001638">
    <property type="entry name" value="Solute-binding_3/MltF_N"/>
</dbReference>
<dbReference type="EMBL" id="CP003410">
    <property type="protein sequence ID" value="AGM04476.1"/>
    <property type="molecule type" value="Genomic_DNA"/>
</dbReference>
<dbReference type="PROSITE" id="PS51257">
    <property type="entry name" value="PROKAR_LIPOPROTEIN"/>
    <property type="match status" value="1"/>
</dbReference>
<evidence type="ECO:0000313" key="5">
    <source>
        <dbReference type="Proteomes" id="UP000013968"/>
    </source>
</evidence>
<dbReference type="KEGG" id="aoi:AORI_1888"/>
<evidence type="ECO:0000259" key="3">
    <source>
        <dbReference type="SMART" id="SM00062"/>
    </source>
</evidence>
<keyword evidence="5" id="KW-1185">Reference proteome</keyword>
<dbReference type="Pfam" id="PF00497">
    <property type="entry name" value="SBP_bac_3"/>
    <property type="match status" value="1"/>
</dbReference>
<feature type="chain" id="PRO_5004370840" evidence="2">
    <location>
        <begin position="23"/>
        <end position="269"/>
    </location>
</feature>
<feature type="signal peptide" evidence="2">
    <location>
        <begin position="1"/>
        <end position="22"/>
    </location>
</feature>
<keyword evidence="1 2" id="KW-0732">Signal</keyword>
<dbReference type="PANTHER" id="PTHR35936:SF19">
    <property type="entry name" value="AMINO-ACID-BINDING PROTEIN YXEM-RELATED"/>
    <property type="match status" value="1"/>
</dbReference>
<name>R4SWG4_9PSEU</name>
<dbReference type="SUPFAM" id="SSF53850">
    <property type="entry name" value="Periplasmic binding protein-like II"/>
    <property type="match status" value="1"/>
</dbReference>
<dbReference type="Gene3D" id="3.40.190.10">
    <property type="entry name" value="Periplasmic binding protein-like II"/>
    <property type="match status" value="2"/>
</dbReference>
<evidence type="ECO:0000256" key="2">
    <source>
        <dbReference type="SAM" id="SignalP"/>
    </source>
</evidence>
<dbReference type="PATRIC" id="fig|1156913.3.peg.1934"/>
<proteinExistence type="predicted"/>
<dbReference type="CDD" id="cd13530">
    <property type="entry name" value="PBP2_peptides_like"/>
    <property type="match status" value="1"/>
</dbReference>
<dbReference type="PANTHER" id="PTHR35936">
    <property type="entry name" value="MEMBRANE-BOUND LYTIC MUREIN TRANSGLYCOSYLASE F"/>
    <property type="match status" value="1"/>
</dbReference>
<dbReference type="HOGENOM" id="CLU_019602_18_6_11"/>
<dbReference type="Proteomes" id="UP000013968">
    <property type="component" value="Chromosome"/>
</dbReference>
<feature type="domain" description="Solute-binding protein family 3/N-terminal" evidence="3">
    <location>
        <begin position="38"/>
        <end position="264"/>
    </location>
</feature>
<gene>
    <name evidence="4" type="ORF">AORI_1888</name>
</gene>
<dbReference type="RefSeq" id="WP_016332277.1">
    <property type="nucleotide sequence ID" value="NC_021252.1"/>
</dbReference>
<evidence type="ECO:0000256" key="1">
    <source>
        <dbReference type="ARBA" id="ARBA00022729"/>
    </source>
</evidence>
<protein>
    <submittedName>
        <fullName evidence="4">Putative glutamine transport system substrate-binding protein</fullName>
    </submittedName>
</protein>
<reference evidence="4 5" key="1">
    <citation type="journal article" date="2013" name="BMC Genomics">
        <title>ContigScape: a Cytoscape plugin facilitating microbial genome gap closing.</title>
        <authorList>
            <person name="Tang B."/>
            <person name="Wang Q."/>
            <person name="Yang M."/>
            <person name="Xie F."/>
            <person name="Zhu Y."/>
            <person name="Zhuo Y."/>
            <person name="Wang S."/>
            <person name="Gao H."/>
            <person name="Ding X."/>
            <person name="Zhang L."/>
            <person name="Zhao G."/>
            <person name="Zheng H."/>
        </authorList>
    </citation>
    <scope>NUCLEOTIDE SEQUENCE [LARGE SCALE GENOMIC DNA]</scope>
    <source>
        <strain evidence="4 5">HCCB10007</strain>
    </source>
</reference>
<dbReference type="SMART" id="SM00062">
    <property type="entry name" value="PBPb"/>
    <property type="match status" value="1"/>
</dbReference>
<evidence type="ECO:0000313" key="4">
    <source>
        <dbReference type="EMBL" id="AGM04476.1"/>
    </source>
</evidence>
<organism evidence="4 5">
    <name type="scientific">Amycolatopsis keratiniphila</name>
    <dbReference type="NCBI Taxonomy" id="129921"/>
    <lineage>
        <taxon>Bacteria</taxon>
        <taxon>Bacillati</taxon>
        <taxon>Actinomycetota</taxon>
        <taxon>Actinomycetes</taxon>
        <taxon>Pseudonocardiales</taxon>
        <taxon>Pseudonocardiaceae</taxon>
        <taxon>Amycolatopsis</taxon>
        <taxon>Amycolatopsis japonica group</taxon>
    </lineage>
</organism>